<proteinExistence type="predicted"/>
<evidence type="ECO:0000313" key="2">
    <source>
        <dbReference type="Proteomes" id="UP000202420"/>
    </source>
</evidence>
<accession>A7K9G6</accession>
<organism evidence="1 2">
    <name type="scientific">Chlorovirus heliozoae</name>
    <dbReference type="NCBI Taxonomy" id="322019"/>
    <lineage>
        <taxon>Viruses</taxon>
        <taxon>Varidnaviria</taxon>
        <taxon>Bamfordvirae</taxon>
        <taxon>Nucleocytoviricota</taxon>
        <taxon>Megaviricetes</taxon>
        <taxon>Algavirales</taxon>
        <taxon>Phycodnaviridae</taxon>
        <taxon>Chlorovirus</taxon>
    </lineage>
</organism>
<protein>
    <submittedName>
        <fullName evidence="1">Uncharacterized protein Z556R</fullName>
    </submittedName>
</protein>
<name>A7K9G6_9PHYC</name>
<dbReference type="RefSeq" id="YP_001427037.1">
    <property type="nucleotide sequence ID" value="NC_008724.1"/>
</dbReference>
<dbReference type="GeneID" id="5470231"/>
<dbReference type="EMBL" id="EF101928">
    <property type="protein sequence ID" value="ABT16690.1"/>
    <property type="molecule type" value="Genomic_DNA"/>
</dbReference>
<reference evidence="1 2" key="1">
    <citation type="submission" date="2006-09" db="EMBL/GenBank/DDBJ databases">
        <title>Sequence and annotation of the 288-kb ATCV-1 virus that infects an endosymbiotic Chlorella strain of the heliozoon Acanthocystis turfacea.</title>
        <authorList>
            <person name="Fitzgerald L.A."/>
            <person name="Graves M.V."/>
            <person name="Li X."/>
            <person name="Pfitzner A.J.P."/>
            <person name="Hartigan J."/>
            <person name="Van Etten J.L."/>
        </authorList>
    </citation>
    <scope>NUCLEOTIDE SEQUENCE [LARGE SCALE GENOMIC DNA]</scope>
    <source>
        <strain evidence="1 2">ATCV-1</strain>
    </source>
</reference>
<dbReference type="Proteomes" id="UP000202420">
    <property type="component" value="Segment"/>
</dbReference>
<dbReference type="OrthoDB" id="33986at10239"/>
<keyword evidence="2" id="KW-1185">Reference proteome</keyword>
<gene>
    <name evidence="1" type="primary">Z556R</name>
    <name evidence="1" type="ORF">ATCV1_Z556R</name>
</gene>
<dbReference type="KEGG" id="vg:5470231"/>
<evidence type="ECO:0000313" key="1">
    <source>
        <dbReference type="EMBL" id="ABT16690.1"/>
    </source>
</evidence>
<sequence length="161" mass="19034">MGALEDFKAEVDKFINFMNDRLKTCHLNTDEEYDAVIDNLVVEYYRNGNRALVFDDMEWYEETLDERDGKNPYSMSHSYDGAWCGEQRDRTYPREHTCFADSADGRYDATITTIIVAARSPSGYVYKELISNKTNLFIPQFFLEYISDRVTYKDHYECEHY</sequence>